<keyword evidence="3" id="KW-1185">Reference proteome</keyword>
<dbReference type="EMBL" id="JAPTSV010000001">
    <property type="protein sequence ID" value="KAJ1532166.1"/>
    <property type="molecule type" value="Genomic_DNA"/>
</dbReference>
<evidence type="ECO:0000313" key="3">
    <source>
        <dbReference type="Proteomes" id="UP001075354"/>
    </source>
</evidence>
<name>A0AAV7XZJ1_9NEOP</name>
<feature type="compositionally biased region" description="Low complexity" evidence="1">
    <location>
        <begin position="86"/>
        <end position="105"/>
    </location>
</feature>
<organism evidence="2 3">
    <name type="scientific">Megalurothrips usitatus</name>
    <name type="common">bean blossom thrips</name>
    <dbReference type="NCBI Taxonomy" id="439358"/>
    <lineage>
        <taxon>Eukaryota</taxon>
        <taxon>Metazoa</taxon>
        <taxon>Ecdysozoa</taxon>
        <taxon>Arthropoda</taxon>
        <taxon>Hexapoda</taxon>
        <taxon>Insecta</taxon>
        <taxon>Pterygota</taxon>
        <taxon>Neoptera</taxon>
        <taxon>Paraneoptera</taxon>
        <taxon>Thysanoptera</taxon>
        <taxon>Terebrantia</taxon>
        <taxon>Thripoidea</taxon>
        <taxon>Thripidae</taxon>
        <taxon>Megalurothrips</taxon>
    </lineage>
</organism>
<dbReference type="Proteomes" id="UP001075354">
    <property type="component" value="Chromosome 1"/>
</dbReference>
<gene>
    <name evidence="2" type="ORF">ONE63_000788</name>
</gene>
<comment type="caution">
    <text evidence="2">The sequence shown here is derived from an EMBL/GenBank/DDBJ whole genome shotgun (WGS) entry which is preliminary data.</text>
</comment>
<reference evidence="2" key="1">
    <citation type="submission" date="2022-12" db="EMBL/GenBank/DDBJ databases">
        <title>Chromosome-level genome assembly of the bean flower thrips Megalurothrips usitatus.</title>
        <authorList>
            <person name="Ma L."/>
            <person name="Liu Q."/>
            <person name="Li H."/>
            <person name="Cai W."/>
        </authorList>
    </citation>
    <scope>NUCLEOTIDE SEQUENCE</scope>
    <source>
        <strain evidence="2">Cailab_2022a</strain>
    </source>
</reference>
<feature type="region of interest" description="Disordered" evidence="1">
    <location>
        <begin position="79"/>
        <end position="176"/>
    </location>
</feature>
<evidence type="ECO:0000256" key="1">
    <source>
        <dbReference type="SAM" id="MobiDB-lite"/>
    </source>
</evidence>
<evidence type="ECO:0000313" key="2">
    <source>
        <dbReference type="EMBL" id="KAJ1532166.1"/>
    </source>
</evidence>
<accession>A0AAV7XZJ1</accession>
<dbReference type="AlphaFoldDB" id="A0AAV7XZJ1"/>
<proteinExistence type="predicted"/>
<sequence length="176" mass="19694">MEVVAGDLPFQRRNVVEWSHRDRLTGALERARRETNHWSASSANAIHNYNKVVDQRALNLPDGRVQQTQRKQVEVFSTQVPGGSLQVFRSSTTSSSRSSFQFTQVGDARARPPGGGPRTRQHGDLTLSCPVPPLPDGDRDVVGDPRSPGRRHRLRRPPGTYRPFFSRDLTPPPPLL</sequence>
<protein>
    <submittedName>
        <fullName evidence="2">Uncharacterized protein</fullName>
    </submittedName>
</protein>